<protein>
    <submittedName>
        <fullName evidence="2">Uncharacterized protein</fullName>
    </submittedName>
</protein>
<evidence type="ECO:0000256" key="1">
    <source>
        <dbReference type="SAM" id="MobiDB-lite"/>
    </source>
</evidence>
<gene>
    <name evidence="2" type="ORF">chiPu_0003073</name>
</gene>
<sequence length="296" mass="33407">MGCRCCRMIRRYIFGPTIIRELPPNSVKNEKNYRNNDIKHETSFHNRNIKTNNIVTSTLDKVINLEEQNIEIIRKEINVSEKNLTRVGEKTVEGVEHNTDKDAIRTLNNKLLHPEFNTVAEYDEIVQNANTDNCSLNNNLKDTSKDELAQHHDPETESDCHTVNGPSTEHPTEAENMDKACQVHEGGEETIDNKEIDFPNNGLLLHVQHAELNQYNLETETDEIKTSSNQSSDTEMYTINGHEDLGNTPPTTIDEELSVDLFEEVKLRIDGEDPEVAAALAALEAATAGEDDDLED</sequence>
<dbReference type="EMBL" id="BEZZ01000063">
    <property type="protein sequence ID" value="GCC24671.1"/>
    <property type="molecule type" value="Genomic_DNA"/>
</dbReference>
<dbReference type="Proteomes" id="UP000287033">
    <property type="component" value="Unassembled WGS sequence"/>
</dbReference>
<organism evidence="2 3">
    <name type="scientific">Chiloscyllium punctatum</name>
    <name type="common">Brownbanded bambooshark</name>
    <name type="synonym">Hemiscyllium punctatum</name>
    <dbReference type="NCBI Taxonomy" id="137246"/>
    <lineage>
        <taxon>Eukaryota</taxon>
        <taxon>Metazoa</taxon>
        <taxon>Chordata</taxon>
        <taxon>Craniata</taxon>
        <taxon>Vertebrata</taxon>
        <taxon>Chondrichthyes</taxon>
        <taxon>Elasmobranchii</taxon>
        <taxon>Galeomorphii</taxon>
        <taxon>Galeoidea</taxon>
        <taxon>Orectolobiformes</taxon>
        <taxon>Hemiscylliidae</taxon>
        <taxon>Chiloscyllium</taxon>
    </lineage>
</organism>
<comment type="caution">
    <text evidence="2">The sequence shown here is derived from an EMBL/GenBank/DDBJ whole genome shotgun (WGS) entry which is preliminary data.</text>
</comment>
<accession>A0A401S2P5</accession>
<feature type="region of interest" description="Disordered" evidence="1">
    <location>
        <begin position="146"/>
        <end position="174"/>
    </location>
</feature>
<dbReference type="OMA" id="SEKNITH"/>
<name>A0A401S2P5_CHIPU</name>
<keyword evidence="3" id="KW-1185">Reference proteome</keyword>
<dbReference type="OrthoDB" id="8773301at2759"/>
<proteinExistence type="predicted"/>
<reference evidence="2 3" key="1">
    <citation type="journal article" date="2018" name="Nat. Ecol. Evol.">
        <title>Shark genomes provide insights into elasmobranch evolution and the origin of vertebrates.</title>
        <authorList>
            <person name="Hara Y"/>
            <person name="Yamaguchi K"/>
            <person name="Onimaru K"/>
            <person name="Kadota M"/>
            <person name="Koyanagi M"/>
            <person name="Keeley SD"/>
            <person name="Tatsumi K"/>
            <person name="Tanaka K"/>
            <person name="Motone F"/>
            <person name="Kageyama Y"/>
            <person name="Nozu R"/>
            <person name="Adachi N"/>
            <person name="Nishimura O"/>
            <person name="Nakagawa R"/>
            <person name="Tanegashima C"/>
            <person name="Kiyatake I"/>
            <person name="Matsumoto R"/>
            <person name="Murakumo K"/>
            <person name="Nishida K"/>
            <person name="Terakita A"/>
            <person name="Kuratani S"/>
            <person name="Sato K"/>
            <person name="Hyodo S Kuraku.S."/>
        </authorList>
    </citation>
    <scope>NUCLEOTIDE SEQUENCE [LARGE SCALE GENOMIC DNA]</scope>
</reference>
<evidence type="ECO:0000313" key="3">
    <source>
        <dbReference type="Proteomes" id="UP000287033"/>
    </source>
</evidence>
<dbReference type="AlphaFoldDB" id="A0A401S2P5"/>
<feature type="compositionally biased region" description="Basic and acidic residues" evidence="1">
    <location>
        <begin position="146"/>
        <end position="160"/>
    </location>
</feature>
<evidence type="ECO:0000313" key="2">
    <source>
        <dbReference type="EMBL" id="GCC24671.1"/>
    </source>
</evidence>